<name>F0QQN1_MYCSL</name>
<evidence type="ECO:0000313" key="2">
    <source>
        <dbReference type="Proteomes" id="UP000007484"/>
    </source>
</evidence>
<evidence type="ECO:0000313" key="1">
    <source>
        <dbReference type="EMBL" id="ADX97801.1"/>
    </source>
</evidence>
<dbReference type="AlphaFoldDB" id="F0QQN1"/>
<proteinExistence type="predicted"/>
<keyword evidence="2" id="KW-1185">Reference proteome</keyword>
<reference evidence="1 2" key="1">
    <citation type="journal article" date="2011" name="J. Bacteriol.">
        <title>Complete genome sequences of two hemotropic Mycoplasmas, Mycoplasma haemofelis strain Ohio2 and Mycoplasma suis strain Illinois.</title>
        <authorList>
            <person name="Messick J.B."/>
            <person name="Santos A.P."/>
            <person name="Guimaraes A.M."/>
        </authorList>
    </citation>
    <scope>NUCLEOTIDE SEQUENCE [LARGE SCALE GENOMIC DNA]</scope>
    <source>
        <strain evidence="1 2">Illinois</strain>
    </source>
</reference>
<sequence length="110" mass="12296">MSWFSSNFSLVSFILLGGGVLTTSYLLALNTEGKEEVQIKEESSEKYLKGLSNYLPKNSGKKNCKKIVDKEKNAEVYLLENSCSEKNVLEVEESYGGVSDSYPYYTLQGN</sequence>
<dbReference type="STRING" id="768700.MSU_0257"/>
<dbReference type="KEGG" id="mss:MSU_0257"/>
<dbReference type="EMBL" id="CP002525">
    <property type="protein sequence ID" value="ADX97801.1"/>
    <property type="molecule type" value="Genomic_DNA"/>
</dbReference>
<accession>F0QQN1</accession>
<protein>
    <submittedName>
        <fullName evidence="1">Uncharacterized protein</fullName>
    </submittedName>
</protein>
<organism evidence="1 2">
    <name type="scientific">Mycoplasma suis (strain Illinois)</name>
    <dbReference type="NCBI Taxonomy" id="768700"/>
    <lineage>
        <taxon>Bacteria</taxon>
        <taxon>Bacillati</taxon>
        <taxon>Mycoplasmatota</taxon>
        <taxon>Mollicutes</taxon>
        <taxon>Mycoplasmataceae</taxon>
        <taxon>Mycoplasma</taxon>
    </lineage>
</organism>
<dbReference type="RefSeq" id="WP_013608911.1">
    <property type="nucleotide sequence ID" value="NC_015155.1"/>
</dbReference>
<dbReference type="Proteomes" id="UP000007484">
    <property type="component" value="Chromosome"/>
</dbReference>
<dbReference type="HOGENOM" id="CLU_2168198_0_0_14"/>
<gene>
    <name evidence="1" type="ordered locus">MSU_0257</name>
</gene>